<keyword evidence="3" id="KW-1185">Reference proteome</keyword>
<evidence type="ECO:0000259" key="1">
    <source>
        <dbReference type="Pfam" id="PF17107"/>
    </source>
</evidence>
<gene>
    <name evidence="2" type="ORF">N8I77_010089</name>
</gene>
<feature type="domain" description="NACHT-NTPase and P-loop NTPases N-terminal" evidence="1">
    <location>
        <begin position="11"/>
        <end position="133"/>
    </location>
</feature>
<dbReference type="InterPro" id="IPR031352">
    <property type="entry name" value="SesA"/>
</dbReference>
<name>A0AAD9VYS4_PHOAM</name>
<protein>
    <recommendedName>
        <fullName evidence="1">NACHT-NTPase and P-loop NTPases N-terminal domain-containing protein</fullName>
    </recommendedName>
</protein>
<dbReference type="Proteomes" id="UP001265746">
    <property type="component" value="Unassembled WGS sequence"/>
</dbReference>
<dbReference type="EMBL" id="JAUJFL010000006">
    <property type="protein sequence ID" value="KAK2600566.1"/>
    <property type="molecule type" value="Genomic_DNA"/>
</dbReference>
<sequence>MDPLSAISLASAVISFIDFGSELLSDAHEIYHSANGLSKGFEGIQDACKRSEEVTLAIQSKTKITGDESLRRLADSCLDTSKEIARILNGMESAGNGKHTGKLRSVRKALVQYRGKGKVEELNQKLQRHSRDLSYYLIYMTR</sequence>
<dbReference type="AlphaFoldDB" id="A0AAD9VYS4"/>
<organism evidence="2 3">
    <name type="scientific">Phomopsis amygdali</name>
    <name type="common">Fusicoccum amygdali</name>
    <dbReference type="NCBI Taxonomy" id="1214568"/>
    <lineage>
        <taxon>Eukaryota</taxon>
        <taxon>Fungi</taxon>
        <taxon>Dikarya</taxon>
        <taxon>Ascomycota</taxon>
        <taxon>Pezizomycotina</taxon>
        <taxon>Sordariomycetes</taxon>
        <taxon>Sordariomycetidae</taxon>
        <taxon>Diaporthales</taxon>
        <taxon>Diaporthaceae</taxon>
        <taxon>Diaporthe</taxon>
    </lineage>
</organism>
<evidence type="ECO:0000313" key="2">
    <source>
        <dbReference type="EMBL" id="KAK2600566.1"/>
    </source>
</evidence>
<proteinExistence type="predicted"/>
<comment type="caution">
    <text evidence="2">The sequence shown here is derived from an EMBL/GenBank/DDBJ whole genome shotgun (WGS) entry which is preliminary data.</text>
</comment>
<dbReference type="Pfam" id="PF17107">
    <property type="entry name" value="SesA"/>
    <property type="match status" value="1"/>
</dbReference>
<reference evidence="2" key="1">
    <citation type="submission" date="2023-06" db="EMBL/GenBank/DDBJ databases">
        <authorList>
            <person name="Noh H."/>
        </authorList>
    </citation>
    <scope>NUCLEOTIDE SEQUENCE</scope>
    <source>
        <strain evidence="2">DUCC20226</strain>
    </source>
</reference>
<evidence type="ECO:0000313" key="3">
    <source>
        <dbReference type="Proteomes" id="UP001265746"/>
    </source>
</evidence>
<accession>A0AAD9VYS4</accession>